<dbReference type="AlphaFoldDB" id="A0A2T7B0M1"/>
<protein>
    <submittedName>
        <fullName evidence="1">Uncharacterized protein</fullName>
    </submittedName>
</protein>
<accession>A0A2T7B0M1</accession>
<proteinExistence type="predicted"/>
<gene>
    <name evidence="1" type="ORF">BS411_19245</name>
</gene>
<evidence type="ECO:0000313" key="1">
    <source>
        <dbReference type="EMBL" id="PUX18581.1"/>
    </source>
</evidence>
<comment type="caution">
    <text evidence="1">The sequence shown here is derived from an EMBL/GenBank/DDBJ whole genome shotgun (WGS) entry which is preliminary data.</text>
</comment>
<organism evidence="1">
    <name type="scientific">Cronobacter turicensis</name>
    <dbReference type="NCBI Taxonomy" id="413502"/>
    <lineage>
        <taxon>Bacteria</taxon>
        <taxon>Pseudomonadati</taxon>
        <taxon>Pseudomonadota</taxon>
        <taxon>Gammaproteobacteria</taxon>
        <taxon>Enterobacterales</taxon>
        <taxon>Enterobacteriaceae</taxon>
        <taxon>Cronobacter</taxon>
    </lineage>
</organism>
<dbReference type="EMBL" id="MSAG01000034">
    <property type="protein sequence ID" value="PUX18581.1"/>
    <property type="molecule type" value="Genomic_DNA"/>
</dbReference>
<name>A0A2T7B0M1_9ENTR</name>
<sequence>MGVNRRVFQPAAIHVNNAGMATFIIREILCKTITGHIAAAVRKIMQLRFPSSQVTALLRAVPGQLQSLTKSPDSKLNIFSHTLSLR</sequence>
<reference evidence="1" key="1">
    <citation type="submission" date="2016-12" db="EMBL/GenBank/DDBJ databases">
        <title>Analysis of the Molecular Diversity Among Cronobacter Species Isolated from Filth Flies Using a Pan Genomic DNA Microarray.</title>
        <authorList>
            <person name="Pava-Ripoll M."/>
            <person name="Tall B."/>
            <person name="Farber J."/>
            <person name="Fanning S."/>
            <person name="Lehner A."/>
            <person name="Stephan R."/>
            <person name="Pagotto F."/>
            <person name="Iverson C."/>
            <person name="Ziobro G."/>
            <person name="Miller A."/>
            <person name="Pearson R."/>
            <person name="Yan Q."/>
            <person name="Kim M."/>
            <person name="Jeong S."/>
            <person name="Park J."/>
            <person name="Jun S."/>
            <person name="Choi H."/>
            <person name="Chung T."/>
            <person name="Yoo Y."/>
            <person name="Park E."/>
            <person name="Hwang S."/>
            <person name="Lee B."/>
            <person name="Sathyamoorthy V."/>
            <person name="Carter L."/>
            <person name="Mammel M."/>
            <person name="Jackson S."/>
            <person name="Kothary M."/>
            <person name="Patel I."/>
            <person name="Grim C."/>
            <person name="Gopinath G."/>
            <person name="Gangiredla J."/>
            <person name="Chase H."/>
        </authorList>
    </citation>
    <scope>NUCLEOTIDE SEQUENCE [LARGE SCALE GENOMIC DNA]</scope>
    <source>
        <strain evidence="1">MOD1-Sh41s</strain>
    </source>
</reference>